<evidence type="ECO:0000313" key="2">
    <source>
        <dbReference type="EMBL" id="TKB56265.1"/>
    </source>
</evidence>
<dbReference type="Proteomes" id="UP000305675">
    <property type="component" value="Unassembled WGS sequence"/>
</dbReference>
<dbReference type="OrthoDB" id="6401032at2"/>
<gene>
    <name evidence="2" type="ORF">FCL42_08630</name>
</gene>
<evidence type="ECO:0000313" key="3">
    <source>
        <dbReference type="Proteomes" id="UP000305675"/>
    </source>
</evidence>
<accession>A0A4U1BPC7</accession>
<protein>
    <recommendedName>
        <fullName evidence="4">CopL family metal-binding regulatory protein</fullName>
    </recommendedName>
</protein>
<dbReference type="RefSeq" id="WP_136862995.1">
    <property type="nucleotide sequence ID" value="NZ_SWCJ01000004.1"/>
</dbReference>
<evidence type="ECO:0000256" key="1">
    <source>
        <dbReference type="SAM" id="SignalP"/>
    </source>
</evidence>
<proteinExistence type="predicted"/>
<feature type="signal peptide" evidence="1">
    <location>
        <begin position="1"/>
        <end position="30"/>
    </location>
</feature>
<organism evidence="2 3">
    <name type="scientific">Ferrimonas aestuarii</name>
    <dbReference type="NCBI Taxonomy" id="2569539"/>
    <lineage>
        <taxon>Bacteria</taxon>
        <taxon>Pseudomonadati</taxon>
        <taxon>Pseudomonadota</taxon>
        <taxon>Gammaproteobacteria</taxon>
        <taxon>Alteromonadales</taxon>
        <taxon>Ferrimonadaceae</taxon>
        <taxon>Ferrimonas</taxon>
    </lineage>
</organism>
<keyword evidence="1" id="KW-0732">Signal</keyword>
<dbReference type="EMBL" id="SWCJ01000004">
    <property type="protein sequence ID" value="TKB56265.1"/>
    <property type="molecule type" value="Genomic_DNA"/>
</dbReference>
<reference evidence="2 3" key="1">
    <citation type="submission" date="2019-04" db="EMBL/GenBank/DDBJ databases">
        <authorList>
            <person name="Hwang J.C."/>
        </authorList>
    </citation>
    <scope>NUCLEOTIDE SEQUENCE [LARGE SCALE GENOMIC DNA]</scope>
    <source>
        <strain evidence="2 3">IMCC35002</strain>
    </source>
</reference>
<comment type="caution">
    <text evidence="2">The sequence shown here is derived from an EMBL/GenBank/DDBJ whole genome shotgun (WGS) entry which is preliminary data.</text>
</comment>
<evidence type="ECO:0008006" key="4">
    <source>
        <dbReference type="Google" id="ProtNLM"/>
    </source>
</evidence>
<feature type="chain" id="PRO_5020983671" description="CopL family metal-binding regulatory protein" evidence="1">
    <location>
        <begin position="31"/>
        <end position="136"/>
    </location>
</feature>
<sequence>MTRTSPQSRLQQWLALLLLSLAFIGQGAMAAAPKLNALEMQAVMAQPAMDCHGQMESMVEQASDCCGGMHNSDHCNHSAQVECDNGCSQCQSGMSSVSVLITFTWHQHEMPSIAPVVQTYQFDSVVLESDNRPPIA</sequence>
<name>A0A4U1BPC7_9GAMM</name>
<dbReference type="AlphaFoldDB" id="A0A4U1BPC7"/>
<keyword evidence="3" id="KW-1185">Reference proteome</keyword>